<organism evidence="3 4">
    <name type="scientific">Pseudocercospora fuligena</name>
    <dbReference type="NCBI Taxonomy" id="685502"/>
    <lineage>
        <taxon>Eukaryota</taxon>
        <taxon>Fungi</taxon>
        <taxon>Dikarya</taxon>
        <taxon>Ascomycota</taxon>
        <taxon>Pezizomycotina</taxon>
        <taxon>Dothideomycetes</taxon>
        <taxon>Dothideomycetidae</taxon>
        <taxon>Mycosphaerellales</taxon>
        <taxon>Mycosphaerellaceae</taxon>
        <taxon>Pseudocercospora</taxon>
    </lineage>
</organism>
<dbReference type="EMBL" id="JABCIY010000076">
    <property type="protein sequence ID" value="KAF7193701.1"/>
    <property type="molecule type" value="Genomic_DNA"/>
</dbReference>
<evidence type="ECO:0000313" key="3">
    <source>
        <dbReference type="EMBL" id="KAF7193701.1"/>
    </source>
</evidence>
<keyword evidence="4" id="KW-1185">Reference proteome</keyword>
<dbReference type="OrthoDB" id="10397524at2759"/>
<reference evidence="3" key="1">
    <citation type="submission" date="2020-04" db="EMBL/GenBank/DDBJ databases">
        <title>Draft genome resource of the tomato pathogen Pseudocercospora fuligena.</title>
        <authorList>
            <person name="Zaccaron A."/>
        </authorList>
    </citation>
    <scope>NUCLEOTIDE SEQUENCE</scope>
    <source>
        <strain evidence="3">PF001</strain>
    </source>
</reference>
<dbReference type="Proteomes" id="UP000660729">
    <property type="component" value="Unassembled WGS sequence"/>
</dbReference>
<feature type="domain" description="Plasmid pRiA4b Orf3-like" evidence="2">
    <location>
        <begin position="64"/>
        <end position="217"/>
    </location>
</feature>
<sequence>MDDSPVNDHDLAHLARGPGAKDSSQRVAWNMARDKIMSQIPLDEPGYLLIIEQKWPYNEANDNGIQSSTFRMLRVPTSISFHQLHNICERALSWQSGHEYEFALWDLPFRNALYEPDEPGMADKAKEVLVEAPAERFVEFNYEEWPEKYKDNYRSSKNRKLSQVFGGSRIWREIPHKIEYEIYIGQGWEYVVHFLGETDDQLEKRPGQEVFCISGKGHPLESNPTLARQCSSWIGMNSTSIVSIMFWPAGAECGACSNPGVVRRTSCEAVL</sequence>
<evidence type="ECO:0000313" key="4">
    <source>
        <dbReference type="Proteomes" id="UP000660729"/>
    </source>
</evidence>
<proteinExistence type="predicted"/>
<dbReference type="InterPro" id="IPR024047">
    <property type="entry name" value="MM3350-like_sf"/>
</dbReference>
<feature type="compositionally biased region" description="Basic and acidic residues" evidence="1">
    <location>
        <begin position="1"/>
        <end position="13"/>
    </location>
</feature>
<dbReference type="SUPFAM" id="SSF159941">
    <property type="entry name" value="MM3350-like"/>
    <property type="match status" value="1"/>
</dbReference>
<name>A0A8H6RP63_9PEZI</name>
<dbReference type="InterPro" id="IPR012912">
    <property type="entry name" value="Plasmid_pRiA4b_Orf3-like"/>
</dbReference>
<gene>
    <name evidence="3" type="ORF">HII31_04951</name>
</gene>
<protein>
    <recommendedName>
        <fullName evidence="2">Plasmid pRiA4b Orf3-like domain-containing protein</fullName>
    </recommendedName>
</protein>
<comment type="caution">
    <text evidence="3">The sequence shown here is derived from an EMBL/GenBank/DDBJ whole genome shotgun (WGS) entry which is preliminary data.</text>
</comment>
<evidence type="ECO:0000259" key="2">
    <source>
        <dbReference type="Pfam" id="PF07929"/>
    </source>
</evidence>
<accession>A0A8H6RP63</accession>
<evidence type="ECO:0000256" key="1">
    <source>
        <dbReference type="SAM" id="MobiDB-lite"/>
    </source>
</evidence>
<dbReference type="AlphaFoldDB" id="A0A8H6RP63"/>
<dbReference type="Pfam" id="PF07929">
    <property type="entry name" value="PRiA4_ORF3"/>
    <property type="match status" value="1"/>
</dbReference>
<dbReference type="Gene3D" id="3.10.290.30">
    <property type="entry name" value="MM3350-like"/>
    <property type="match status" value="1"/>
</dbReference>
<feature type="region of interest" description="Disordered" evidence="1">
    <location>
        <begin position="1"/>
        <end position="21"/>
    </location>
</feature>